<dbReference type="GO" id="GO:0003735">
    <property type="term" value="F:structural constituent of ribosome"/>
    <property type="evidence" value="ECO:0007669"/>
    <property type="project" value="InterPro"/>
</dbReference>
<dbReference type="EMDB" id="EMD-10076"/>
<evidence type="ECO:0000256" key="3">
    <source>
        <dbReference type="HAMAP-Rule" id="MF_00502"/>
    </source>
</evidence>
<dbReference type="PRINTS" id="PR01249">
    <property type="entry name" value="RIBOSOMALL31"/>
</dbReference>
<dbReference type="InterPro" id="IPR042105">
    <property type="entry name" value="Ribosomal_bL31_sf"/>
</dbReference>
<dbReference type="PDB" id="6S0X">
    <property type="method" value="EM"/>
    <property type="resolution" value="2.42 A"/>
    <property type="chains" value="Y=1-59"/>
</dbReference>
<dbReference type="PDB" id="6S12">
    <property type="method" value="EM"/>
    <property type="resolution" value="3.20 A"/>
    <property type="chains" value="Y=1-59"/>
</dbReference>
<dbReference type="InterPro" id="IPR027493">
    <property type="entry name" value="Ribosomal_bL31_B"/>
</dbReference>
<evidence type="ECO:0007829" key="6">
    <source>
        <dbReference type="PDB" id="6S0X"/>
    </source>
</evidence>
<sequence length="125" mass="14294">MKQGIHPEYHQVIFLDTTTNFKFLSGSTKTSSEMMEWEDGKEYPVIRLDISSDSHPFYTGRQKFAAADGRVERFNKKFGLNQTTNIVIVKLSASYNGIVDSFLFISVVRVYTYDCVQRSDSIPCC</sequence>
<dbReference type="Proteomes" id="UP000254116">
    <property type="component" value="Unassembled WGS sequence"/>
</dbReference>
<protein>
    <recommendedName>
        <fullName evidence="3">Large ribosomal subunit protein bL31B</fullName>
    </recommendedName>
</protein>
<dbReference type="PDB" id="6S0Z">
    <property type="method" value="EM"/>
    <property type="resolution" value="2.30 A"/>
    <property type="chains" value="Y=1-59"/>
</dbReference>
<dbReference type="PDBsum" id="6S13"/>
<dbReference type="HAMAP" id="MF_00502">
    <property type="entry name" value="Ribosomal_bL31_2"/>
    <property type="match status" value="1"/>
</dbReference>
<dbReference type="EMDB" id="EMD-10078"/>
<keyword evidence="1 3" id="KW-0689">Ribosomal protein</keyword>
<comment type="subunit">
    <text evidence="3">Part of the 50S ribosomal subunit.</text>
</comment>
<dbReference type="GO" id="GO:0006412">
    <property type="term" value="P:translation"/>
    <property type="evidence" value="ECO:0007669"/>
    <property type="project" value="UniProtKB-UniRule"/>
</dbReference>
<dbReference type="EMDB" id="EMD-10077"/>
<dbReference type="Gene3D" id="4.10.830.30">
    <property type="entry name" value="Ribosomal protein L31"/>
    <property type="match status" value="1"/>
</dbReference>
<dbReference type="EMBL" id="UHBY01000003">
    <property type="protein sequence ID" value="SUL37348.1"/>
    <property type="molecule type" value="Genomic_DNA"/>
</dbReference>
<dbReference type="SUPFAM" id="SSF143800">
    <property type="entry name" value="L28p-like"/>
    <property type="match status" value="1"/>
</dbReference>
<accession>A0A380EL30</accession>
<dbReference type="PDBsum" id="6S0X"/>
<dbReference type="AlphaFoldDB" id="A0A380EL30"/>
<evidence type="ECO:0000313" key="4">
    <source>
        <dbReference type="EMBL" id="SUL37348.1"/>
    </source>
</evidence>
<dbReference type="GO" id="GO:1990904">
    <property type="term" value="C:ribonucleoprotein complex"/>
    <property type="evidence" value="ECO:0007669"/>
    <property type="project" value="UniProtKB-KW"/>
</dbReference>
<keyword evidence="2 3" id="KW-0687">Ribonucleoprotein</keyword>
<proteinExistence type="evidence at protein level"/>
<dbReference type="PROSITE" id="PS01143">
    <property type="entry name" value="RIBOSOMAL_L31"/>
    <property type="match status" value="1"/>
</dbReference>
<dbReference type="NCBIfam" id="TIGR00105">
    <property type="entry name" value="L31"/>
    <property type="match status" value="1"/>
</dbReference>
<reference evidence="4 5" key="1">
    <citation type="submission" date="2018-06" db="EMBL/GenBank/DDBJ databases">
        <authorList>
            <consortium name="Pathogen Informatics"/>
            <person name="Doyle S."/>
        </authorList>
    </citation>
    <scope>NUCLEOTIDE SEQUENCE [LARGE SCALE GENOMIC DNA]</scope>
    <source>
        <strain evidence="4 5">NCTC10702</strain>
    </source>
</reference>
<dbReference type="SMR" id="A0A380EL30"/>
<dbReference type="PDBsum" id="6S12"/>
<dbReference type="InterPro" id="IPR034704">
    <property type="entry name" value="Ribosomal_bL28/bL31-like_sf"/>
</dbReference>
<evidence type="ECO:0007829" key="7">
    <source>
        <dbReference type="PDB" id="6S0Z"/>
    </source>
</evidence>
<comment type="similarity">
    <text evidence="3">Belongs to the bacterial ribosomal protein bL31 family. Type B subfamily.</text>
</comment>
<reference evidence="8" key="3">
    <citation type="journal article" date="2022" name="Nucleic Acids Res.">
        <title>Sal-type ABC-F proteins: intrinsic and common mediators of pleuromutilin resistance by target protection in staphylococci.</title>
        <authorList>
            <person name="Mohamad M."/>
            <person name="Nicholson D."/>
            <person name="Saha C.K."/>
            <person name="Hauryliuk V."/>
            <person name="Edwards T.A."/>
            <person name="Atkinson G.C."/>
            <person name="Ranson N.A."/>
            <person name="O'Neill A.J."/>
        </authorList>
    </citation>
    <scope>STRUCTURE BY ELECTRON MICROSCOPY (2.90 ANGSTROMS)</scope>
</reference>
<dbReference type="Pfam" id="PF01197">
    <property type="entry name" value="Ribosomal_L31"/>
    <property type="match status" value="1"/>
</dbReference>
<dbReference type="InterPro" id="IPR002150">
    <property type="entry name" value="Ribosomal_bL31"/>
</dbReference>
<dbReference type="PANTHER" id="PTHR33280:SF1">
    <property type="entry name" value="LARGE RIBOSOMAL SUBUNIT PROTEIN BL31C"/>
    <property type="match status" value="1"/>
</dbReference>
<dbReference type="PDB" id="7P48">
    <property type="method" value="EM"/>
    <property type="resolution" value="2.90 A"/>
    <property type="chains" value="Y=1-125"/>
</dbReference>
<evidence type="ECO:0000256" key="1">
    <source>
        <dbReference type="ARBA" id="ARBA00022980"/>
    </source>
</evidence>
<organism evidence="4 5">
    <name type="scientific">Staphylococcus aureus</name>
    <dbReference type="NCBI Taxonomy" id="1280"/>
    <lineage>
        <taxon>Bacteria</taxon>
        <taxon>Bacillati</taxon>
        <taxon>Bacillota</taxon>
        <taxon>Bacilli</taxon>
        <taxon>Bacillales</taxon>
        <taxon>Staphylococcaceae</taxon>
        <taxon>Staphylococcus</taxon>
    </lineage>
</organism>
<dbReference type="PDB" id="6S13">
    <property type="method" value="EM"/>
    <property type="resolution" value="3.58 A"/>
    <property type="chains" value="Y=1-59"/>
</dbReference>
<name>A0A380EL30_STAAU</name>
<gene>
    <name evidence="3 4" type="primary">rpmE2</name>
    <name evidence="4" type="ORF">NCTC10702_03348</name>
</gene>
<dbReference type="PDBsum" id="6S0Z"/>
<reference evidence="6 7" key="2">
    <citation type="journal article" date="2019" name="Sci. Rep.">
        <title>Exit tunnel modulation as resistance mechanism of S. aureus erythromycin resistant mutant.</title>
        <authorList>
            <person name="Halfon Y."/>
            <person name="Matzov D."/>
            <person name="Eyal Z."/>
            <person name="Bashan A."/>
            <person name="Zimmerman E."/>
            <person name="Kjeldgaard J."/>
            <person name="Ingmer H."/>
            <person name="Yonath A."/>
        </authorList>
    </citation>
    <scope>STRUCTURE BY ELECTRON MICROSCOPY (2.30 ANGSTROMS) OF 1-59</scope>
</reference>
<evidence type="ECO:0007829" key="8">
    <source>
        <dbReference type="PDB" id="7P48"/>
    </source>
</evidence>
<dbReference type="NCBIfam" id="NF002462">
    <property type="entry name" value="PRK01678.1"/>
    <property type="match status" value="1"/>
</dbReference>
<dbReference type="EMDB" id="EMD-10079"/>
<evidence type="ECO:0000256" key="2">
    <source>
        <dbReference type="ARBA" id="ARBA00023274"/>
    </source>
</evidence>
<dbReference type="GO" id="GO:0005840">
    <property type="term" value="C:ribosome"/>
    <property type="evidence" value="ECO:0007669"/>
    <property type="project" value="UniProtKB-KW"/>
</dbReference>
<dbReference type="PANTHER" id="PTHR33280">
    <property type="entry name" value="50S RIBOSOMAL PROTEIN L31, CHLOROPLASTIC"/>
    <property type="match status" value="1"/>
</dbReference>
<evidence type="ECO:0000313" key="5">
    <source>
        <dbReference type="Proteomes" id="UP000254116"/>
    </source>
</evidence>
<keyword evidence="6 7" id="KW-0002">3D-structure</keyword>